<dbReference type="GO" id="GO:0043041">
    <property type="term" value="P:amino acid activation for nonribosomal peptide biosynthetic process"/>
    <property type="evidence" value="ECO:0007669"/>
    <property type="project" value="TreeGrafter"/>
</dbReference>
<protein>
    <recommendedName>
        <fullName evidence="2">AMP-dependent synthetase/ligase domain-containing protein</fullName>
    </recommendedName>
</protein>
<proteinExistence type="predicted"/>
<dbReference type="InterPro" id="IPR042099">
    <property type="entry name" value="ANL_N_sf"/>
</dbReference>
<feature type="non-terminal residue" evidence="3">
    <location>
        <position position="84"/>
    </location>
</feature>
<dbReference type="InterPro" id="IPR020845">
    <property type="entry name" value="AMP-binding_CS"/>
</dbReference>
<evidence type="ECO:0000313" key="4">
    <source>
        <dbReference type="Proteomes" id="UP001151582"/>
    </source>
</evidence>
<dbReference type="PANTHER" id="PTHR45527:SF1">
    <property type="entry name" value="FATTY ACID SYNTHASE"/>
    <property type="match status" value="1"/>
</dbReference>
<dbReference type="GO" id="GO:0005737">
    <property type="term" value="C:cytoplasm"/>
    <property type="evidence" value="ECO:0007669"/>
    <property type="project" value="TreeGrafter"/>
</dbReference>
<evidence type="ECO:0000256" key="1">
    <source>
        <dbReference type="SAM" id="Phobius"/>
    </source>
</evidence>
<dbReference type="GO" id="GO:0044550">
    <property type="term" value="P:secondary metabolite biosynthetic process"/>
    <property type="evidence" value="ECO:0007669"/>
    <property type="project" value="TreeGrafter"/>
</dbReference>
<dbReference type="Pfam" id="PF00501">
    <property type="entry name" value="AMP-binding"/>
    <property type="match status" value="1"/>
</dbReference>
<accession>A0A9W8B144</accession>
<reference evidence="3" key="1">
    <citation type="submission" date="2022-07" db="EMBL/GenBank/DDBJ databases">
        <title>Phylogenomic reconstructions and comparative analyses of Kickxellomycotina fungi.</title>
        <authorList>
            <person name="Reynolds N.K."/>
            <person name="Stajich J.E."/>
            <person name="Barry K."/>
            <person name="Grigoriev I.V."/>
            <person name="Crous P."/>
            <person name="Smith M.E."/>
        </authorList>
    </citation>
    <scope>NUCLEOTIDE SEQUENCE</scope>
    <source>
        <strain evidence="3">RSA 567</strain>
    </source>
</reference>
<keyword evidence="4" id="KW-1185">Reference proteome</keyword>
<dbReference type="PRINTS" id="PR00154">
    <property type="entry name" value="AMPBINDING"/>
</dbReference>
<comment type="caution">
    <text evidence="3">The sequence shown here is derived from an EMBL/GenBank/DDBJ whole genome shotgun (WGS) entry which is preliminary data.</text>
</comment>
<dbReference type="PROSITE" id="PS00455">
    <property type="entry name" value="AMP_BINDING"/>
    <property type="match status" value="1"/>
</dbReference>
<dbReference type="AlphaFoldDB" id="A0A9W8B144"/>
<name>A0A9W8B144_9FUNG</name>
<dbReference type="Proteomes" id="UP001151582">
    <property type="component" value="Unassembled WGS sequence"/>
</dbReference>
<keyword evidence="1" id="KW-0812">Transmembrane</keyword>
<feature type="transmembrane region" description="Helical" evidence="1">
    <location>
        <begin position="49"/>
        <end position="75"/>
    </location>
</feature>
<dbReference type="InterPro" id="IPR020459">
    <property type="entry name" value="AMP-binding"/>
</dbReference>
<feature type="non-terminal residue" evidence="3">
    <location>
        <position position="1"/>
    </location>
</feature>
<organism evidence="3 4">
    <name type="scientific">Dimargaris verticillata</name>
    <dbReference type="NCBI Taxonomy" id="2761393"/>
    <lineage>
        <taxon>Eukaryota</taxon>
        <taxon>Fungi</taxon>
        <taxon>Fungi incertae sedis</taxon>
        <taxon>Zoopagomycota</taxon>
        <taxon>Kickxellomycotina</taxon>
        <taxon>Dimargaritomycetes</taxon>
        <taxon>Dimargaritales</taxon>
        <taxon>Dimargaritaceae</taxon>
        <taxon>Dimargaris</taxon>
    </lineage>
</organism>
<dbReference type="EMBL" id="JANBQB010001732">
    <property type="protein sequence ID" value="KAJ1970531.1"/>
    <property type="molecule type" value="Genomic_DNA"/>
</dbReference>
<gene>
    <name evidence="3" type="ORF">H4R34_006032</name>
</gene>
<dbReference type="InterPro" id="IPR000873">
    <property type="entry name" value="AMP-dep_synth/lig_dom"/>
</dbReference>
<evidence type="ECO:0000259" key="2">
    <source>
        <dbReference type="Pfam" id="PF00501"/>
    </source>
</evidence>
<keyword evidence="1" id="KW-0472">Membrane</keyword>
<dbReference type="PANTHER" id="PTHR45527">
    <property type="entry name" value="NONRIBOSOMAL PEPTIDE SYNTHETASE"/>
    <property type="match status" value="1"/>
</dbReference>
<sequence>SDALAYIIYTSGTTGRPKGVMMRHESVVNTIHQTALSLKLDAHTRCLQVLNIAFDVCVAELFATFLVGGTVVLSMSELPLDLSL</sequence>
<dbReference type="SUPFAM" id="SSF56801">
    <property type="entry name" value="Acetyl-CoA synthetase-like"/>
    <property type="match status" value="1"/>
</dbReference>
<keyword evidence="1" id="KW-1133">Transmembrane helix</keyword>
<dbReference type="GO" id="GO:0031177">
    <property type="term" value="F:phosphopantetheine binding"/>
    <property type="evidence" value="ECO:0007669"/>
    <property type="project" value="TreeGrafter"/>
</dbReference>
<evidence type="ECO:0000313" key="3">
    <source>
        <dbReference type="EMBL" id="KAJ1970531.1"/>
    </source>
</evidence>
<dbReference type="Gene3D" id="3.40.50.12780">
    <property type="entry name" value="N-terminal domain of ligase-like"/>
    <property type="match status" value="1"/>
</dbReference>
<feature type="domain" description="AMP-dependent synthetase/ligase" evidence="2">
    <location>
        <begin position="2"/>
        <end position="79"/>
    </location>
</feature>